<organism evidence="3 4">
    <name type="scientific">Pseudooceanicola pacificus</name>
    <dbReference type="NCBI Taxonomy" id="2676438"/>
    <lineage>
        <taxon>Bacteria</taxon>
        <taxon>Pseudomonadati</taxon>
        <taxon>Pseudomonadota</taxon>
        <taxon>Alphaproteobacteria</taxon>
        <taxon>Rhodobacterales</taxon>
        <taxon>Paracoccaceae</taxon>
        <taxon>Pseudooceanicola</taxon>
    </lineage>
</organism>
<protein>
    <submittedName>
        <fullName evidence="3">EamA family transporter</fullName>
    </submittedName>
</protein>
<dbReference type="Pfam" id="PF00892">
    <property type="entry name" value="EamA"/>
    <property type="match status" value="2"/>
</dbReference>
<feature type="transmembrane region" description="Helical" evidence="1">
    <location>
        <begin position="29"/>
        <end position="49"/>
    </location>
</feature>
<feature type="transmembrane region" description="Helical" evidence="1">
    <location>
        <begin position="157"/>
        <end position="175"/>
    </location>
</feature>
<feature type="transmembrane region" description="Helical" evidence="1">
    <location>
        <begin position="181"/>
        <end position="199"/>
    </location>
</feature>
<dbReference type="Proteomes" id="UP000443843">
    <property type="component" value="Unassembled WGS sequence"/>
</dbReference>
<accession>A0A844WAU2</accession>
<feature type="transmembrane region" description="Helical" evidence="1">
    <location>
        <begin position="126"/>
        <end position="148"/>
    </location>
</feature>
<keyword evidence="1" id="KW-1133">Transmembrane helix</keyword>
<evidence type="ECO:0000313" key="3">
    <source>
        <dbReference type="EMBL" id="MWB78163.1"/>
    </source>
</evidence>
<dbReference type="InterPro" id="IPR037185">
    <property type="entry name" value="EmrE-like"/>
</dbReference>
<dbReference type="SUPFAM" id="SSF103481">
    <property type="entry name" value="Multidrug resistance efflux transporter EmrE"/>
    <property type="match status" value="2"/>
</dbReference>
<proteinExistence type="predicted"/>
<dbReference type="EMBL" id="WNXQ01000004">
    <property type="protein sequence ID" value="MWB78163.1"/>
    <property type="molecule type" value="Genomic_DNA"/>
</dbReference>
<comment type="caution">
    <text evidence="3">The sequence shown here is derived from an EMBL/GenBank/DDBJ whole genome shotgun (WGS) entry which is preliminary data.</text>
</comment>
<feature type="transmembrane region" description="Helical" evidence="1">
    <location>
        <begin position="269"/>
        <end position="288"/>
    </location>
</feature>
<dbReference type="InterPro" id="IPR000620">
    <property type="entry name" value="EamA_dom"/>
</dbReference>
<evidence type="ECO:0000259" key="2">
    <source>
        <dbReference type="Pfam" id="PF00892"/>
    </source>
</evidence>
<keyword evidence="4" id="KW-1185">Reference proteome</keyword>
<reference evidence="3 4" key="1">
    <citation type="submission" date="2019-11" db="EMBL/GenBank/DDBJ databases">
        <title>Pseudooceanicola pacifica sp. nov., isolated from deep-sea sediment of the Pacific Ocean.</title>
        <authorList>
            <person name="Lyu L."/>
        </authorList>
    </citation>
    <scope>NUCLEOTIDE SEQUENCE [LARGE SCALE GENOMIC DNA]</scope>
    <source>
        <strain evidence="3 4">216_PA32_1</strain>
    </source>
</reference>
<dbReference type="PANTHER" id="PTHR22911:SF103">
    <property type="entry name" value="BLR2811 PROTEIN"/>
    <property type="match status" value="1"/>
</dbReference>
<feature type="transmembrane region" description="Helical" evidence="1">
    <location>
        <begin position="237"/>
        <end position="257"/>
    </location>
</feature>
<feature type="transmembrane region" description="Helical" evidence="1">
    <location>
        <begin position="211"/>
        <end position="231"/>
    </location>
</feature>
<keyword evidence="1" id="KW-0472">Membrane</keyword>
<dbReference type="AlphaFoldDB" id="A0A844WAU2"/>
<dbReference type="GO" id="GO:0016020">
    <property type="term" value="C:membrane"/>
    <property type="evidence" value="ECO:0007669"/>
    <property type="project" value="InterPro"/>
</dbReference>
<sequence>MLRRRAVAGADGPEVAIGLVTHTRGATPFPVSPAVPGPAILCLIAATFLNSTTDAMAKTLVLAGASVPFILWARYMVQLVTVTVIFRAWRNPSCYRTRRWGLHVVRSAMILTAGVFAYLALMHLQLFEFVSIVFTIPIFTMVIGRLALAETVEPRRWFAVALGMLGVLIITRPGSQQINPGHFYALCATLSYCVFTILTRVLTRTERTDTLMFIPAVLLTVVLTPFAPELLRVEGGFWTWFNLGSVGMLGAIAHILTVHAYRQGTASGLAPYFYTQILWVLLYGFVLFGDLPDLWMIVGSGCIVASGIYLAHRDRMAAMPETSVTGG</sequence>
<evidence type="ECO:0000256" key="1">
    <source>
        <dbReference type="SAM" id="Phobius"/>
    </source>
</evidence>
<feature type="transmembrane region" description="Helical" evidence="1">
    <location>
        <begin position="69"/>
        <end position="88"/>
    </location>
</feature>
<keyword evidence="1" id="KW-0812">Transmembrane</keyword>
<gene>
    <name evidence="3" type="ORF">GLS40_09020</name>
</gene>
<feature type="domain" description="EamA" evidence="2">
    <location>
        <begin position="39"/>
        <end position="171"/>
    </location>
</feature>
<feature type="domain" description="EamA" evidence="2">
    <location>
        <begin position="180"/>
        <end position="306"/>
    </location>
</feature>
<dbReference type="PANTHER" id="PTHR22911">
    <property type="entry name" value="ACYL-MALONYL CONDENSING ENZYME-RELATED"/>
    <property type="match status" value="1"/>
</dbReference>
<name>A0A844WAU2_9RHOB</name>
<feature type="transmembrane region" description="Helical" evidence="1">
    <location>
        <begin position="294"/>
        <end position="311"/>
    </location>
</feature>
<evidence type="ECO:0000313" key="4">
    <source>
        <dbReference type="Proteomes" id="UP000443843"/>
    </source>
</evidence>
<feature type="transmembrane region" description="Helical" evidence="1">
    <location>
        <begin position="100"/>
        <end position="120"/>
    </location>
</feature>